<accession>A0A9Y1BPX0</accession>
<reference evidence="1" key="1">
    <citation type="journal article" date="2022" name="Nat. Microbiol.">
        <title>Unique mobile elements and scalable gene flow at the prokaryote-eukaryote boundary revealed by circularized Asgard archaea genomes.</title>
        <authorList>
            <person name="Wu F."/>
            <person name="Speth D.R."/>
            <person name="Philosof A."/>
            <person name="Cremiere A."/>
            <person name="Narayanan A."/>
            <person name="Barco R.A."/>
            <person name="Connon S.A."/>
            <person name="Amend J.P."/>
            <person name="Antoshechkin I.A."/>
            <person name="Orphan V.J."/>
        </authorList>
    </citation>
    <scope>NUCLEOTIDE SEQUENCE</scope>
    <source>
        <strain evidence="1">PR6</strain>
    </source>
</reference>
<dbReference type="Proteomes" id="UP001200513">
    <property type="component" value="Chromosome"/>
</dbReference>
<dbReference type="AlphaFoldDB" id="A0A9Y1BPX0"/>
<sequence>MLLEIVNKDVEIKDNLFFLSVIFFDNGISIFISEKSPKLGTIGLSYPPIDFSSSTSLLHDLLFAKFVELSLSRKKQ</sequence>
<evidence type="ECO:0000313" key="1">
    <source>
        <dbReference type="EMBL" id="UJG42725.1"/>
    </source>
</evidence>
<dbReference type="EMBL" id="CP084167">
    <property type="protein sequence ID" value="UJG42725.1"/>
    <property type="molecule type" value="Genomic_DNA"/>
</dbReference>
<name>A0A9Y1BPX0_9ARCH</name>
<organism evidence="1">
    <name type="scientific">Candidatus Heimdallarchaeum endolithica</name>
    <dbReference type="NCBI Taxonomy" id="2876572"/>
    <lineage>
        <taxon>Archaea</taxon>
        <taxon>Promethearchaeati</taxon>
        <taxon>Candidatus Heimdallarchaeota</taxon>
        <taxon>Candidatus Heimdallarchaeia (ex Rinke et al. 2021) (nom. nud.)</taxon>
        <taxon>Candidatus Heimdallarchaeales</taxon>
        <taxon>Candidatus Heimdallarchaeaceae</taxon>
        <taxon>Candidatus Heimdallarchaeum</taxon>
    </lineage>
</organism>
<gene>
    <name evidence="1" type="ORF">K9W46_10075</name>
</gene>
<proteinExistence type="predicted"/>
<protein>
    <submittedName>
        <fullName evidence="1">Uncharacterized protein</fullName>
    </submittedName>
</protein>